<feature type="compositionally biased region" description="Low complexity" evidence="1">
    <location>
        <begin position="605"/>
        <end position="617"/>
    </location>
</feature>
<evidence type="ECO:0000313" key="3">
    <source>
        <dbReference type="WBParaSite" id="maker-unitig_34546-snap-gene-0.2-mRNA-1"/>
    </source>
</evidence>
<feature type="region of interest" description="Disordered" evidence="1">
    <location>
        <begin position="605"/>
        <end position="626"/>
    </location>
</feature>
<organism evidence="2 3">
    <name type="scientific">Macrostomum lignano</name>
    <dbReference type="NCBI Taxonomy" id="282301"/>
    <lineage>
        <taxon>Eukaryota</taxon>
        <taxon>Metazoa</taxon>
        <taxon>Spiralia</taxon>
        <taxon>Lophotrochozoa</taxon>
        <taxon>Platyhelminthes</taxon>
        <taxon>Rhabditophora</taxon>
        <taxon>Macrostomorpha</taxon>
        <taxon>Macrostomida</taxon>
        <taxon>Macrostomidae</taxon>
        <taxon>Macrostomum</taxon>
    </lineage>
</organism>
<feature type="region of interest" description="Disordered" evidence="1">
    <location>
        <begin position="1"/>
        <end position="44"/>
    </location>
</feature>
<sequence length="700" mass="73468">SGAAARGRSGGRLGRPPAHPQSPTKKTRGPWDRACVNRGGPSRPEAIETRAIETRAIETRAIRDQSHRDWGRPWNPGPLGRLNFILYCSGPLGCSPGDARFRNLPTTAGVLLSTASAGGPHVDARVRGTRVGGLVVVGDLQTRPNRSDQVRPSTDLPSETLSAAARNIMQAARNGFSNLLKAAFFNICSSIVIKSMLLPIRRLYRAGQLQHANLNRACHSTFRISTEPVTPAWYRAAVTQHGESHRACHSSMWNLEAVSSMASSTESCHSSRPSMANLKQSRHSSMANLNRACHSRHGESSKRAGHSSTAVVYKSGSIGGDVGQSGVLLAPAEPEAAVSELMSWAQSRLAPGMTPLDSGSQACRQATVLTRARRFLWPGLPSDRGSASEMSSDPPAHFGGRVHGHLQQQSSAVAVAQALHEQQRVKPDPCHRRTNGTRSGPPGGRRPRLPHAPPATPLWQDGPTNRVPAGHGVVAAPRPPSVSLAQAFHGPAGRLLGRHAPGSTAPRPRGPAGQPACPIVHADCLRAPSATLGDREVSAAGGGGRHGGSSEDCAALDSFPQANWIRFCSMRLTPRQAPSSGEAAAAAQQRRVGTQRGSHLVPAAATAAAAADGRGTPPVGGGGHSASPYRQEILPSDAELMEAAFAARRASPQHAGSLGRACGGTTATPGCGDRLWYSDCGDPAVVTRLCGDPAVVTRLW</sequence>
<feature type="compositionally biased region" description="Low complexity" evidence="1">
    <location>
        <begin position="407"/>
        <end position="418"/>
    </location>
</feature>
<dbReference type="WBParaSite" id="maker-unitig_34546-snap-gene-0.2-mRNA-1">
    <property type="protein sequence ID" value="maker-unitig_34546-snap-gene-0.2-mRNA-1"/>
    <property type="gene ID" value="maker-unitig_34546-snap-gene-0.2"/>
</dbReference>
<accession>A0A1I8FIN4</accession>
<feature type="region of interest" description="Disordered" evidence="1">
    <location>
        <begin position="493"/>
        <end position="516"/>
    </location>
</feature>
<feature type="region of interest" description="Disordered" evidence="1">
    <location>
        <begin position="380"/>
        <end position="470"/>
    </location>
</feature>
<feature type="compositionally biased region" description="Basic and acidic residues" evidence="1">
    <location>
        <begin position="421"/>
        <end position="431"/>
    </location>
</feature>
<keyword evidence="2" id="KW-1185">Reference proteome</keyword>
<name>A0A1I8FIN4_9PLAT</name>
<protein>
    <submittedName>
        <fullName evidence="3">Protein kinase domain-containing protein</fullName>
    </submittedName>
</protein>
<evidence type="ECO:0000313" key="2">
    <source>
        <dbReference type="Proteomes" id="UP000095280"/>
    </source>
</evidence>
<evidence type="ECO:0000256" key="1">
    <source>
        <dbReference type="SAM" id="MobiDB-lite"/>
    </source>
</evidence>
<dbReference type="AlphaFoldDB" id="A0A1I8FIN4"/>
<proteinExistence type="predicted"/>
<reference evidence="3" key="1">
    <citation type="submission" date="2016-11" db="UniProtKB">
        <authorList>
            <consortium name="WormBaseParasite"/>
        </authorList>
    </citation>
    <scope>IDENTIFICATION</scope>
</reference>
<feature type="compositionally biased region" description="Low complexity" evidence="1">
    <location>
        <begin position="505"/>
        <end position="516"/>
    </location>
</feature>
<dbReference type="Proteomes" id="UP000095280">
    <property type="component" value="Unplaced"/>
</dbReference>